<dbReference type="SUPFAM" id="SSF51735">
    <property type="entry name" value="NAD(P)-binding Rossmann-fold domains"/>
    <property type="match status" value="1"/>
</dbReference>
<dbReference type="InterPro" id="IPR036291">
    <property type="entry name" value="NAD(P)-bd_dom_sf"/>
</dbReference>
<reference evidence="2" key="1">
    <citation type="journal article" date="2019" name="Int. J. Syst. Evol. Microbiol.">
        <title>The Global Catalogue of Microorganisms (GCM) 10K type strain sequencing project: providing services to taxonomists for standard genome sequencing and annotation.</title>
        <authorList>
            <consortium name="The Broad Institute Genomics Platform"/>
            <consortium name="The Broad Institute Genome Sequencing Center for Infectious Disease"/>
            <person name="Wu L."/>
            <person name="Ma J."/>
        </authorList>
    </citation>
    <scope>NUCLEOTIDE SEQUENCE [LARGE SCALE GENOMIC DNA]</scope>
    <source>
        <strain evidence="2">TISTR 1511</strain>
    </source>
</reference>
<dbReference type="EMBL" id="JBHUNF010000002">
    <property type="protein sequence ID" value="MFD2674531.1"/>
    <property type="molecule type" value="Genomic_DNA"/>
</dbReference>
<evidence type="ECO:0000313" key="2">
    <source>
        <dbReference type="Proteomes" id="UP001597453"/>
    </source>
</evidence>
<gene>
    <name evidence="1" type="ORF">ACFSUQ_04360</name>
</gene>
<dbReference type="Gene3D" id="3.40.50.720">
    <property type="entry name" value="NAD(P)-binding Rossmann-like Domain"/>
    <property type="match status" value="1"/>
</dbReference>
<dbReference type="InterPro" id="IPR023401">
    <property type="entry name" value="ODC_N"/>
</dbReference>
<evidence type="ECO:0000313" key="1">
    <source>
        <dbReference type="EMBL" id="MFD2674531.1"/>
    </source>
</evidence>
<dbReference type="Pfam" id="PF02423">
    <property type="entry name" value="OCD_Mu_crystall"/>
    <property type="match status" value="1"/>
</dbReference>
<keyword evidence="2" id="KW-1185">Reference proteome</keyword>
<proteinExistence type="predicted"/>
<dbReference type="InterPro" id="IPR003462">
    <property type="entry name" value="ODC_Mu_crystall"/>
</dbReference>
<dbReference type="PANTHER" id="PTHR13812">
    <property type="entry name" value="KETIMINE REDUCTASE MU-CRYSTALLIN"/>
    <property type="match status" value="1"/>
</dbReference>
<dbReference type="PANTHER" id="PTHR13812:SF19">
    <property type="entry name" value="KETIMINE REDUCTASE MU-CRYSTALLIN"/>
    <property type="match status" value="1"/>
</dbReference>
<dbReference type="Proteomes" id="UP001597453">
    <property type="component" value="Unassembled WGS sequence"/>
</dbReference>
<accession>A0ABW5RIL9</accession>
<protein>
    <submittedName>
        <fullName evidence="1">Ornithine cyclodeaminase family protein</fullName>
    </submittedName>
</protein>
<organism evidence="1 2">
    <name type="scientific">Gulosibacter bifidus</name>
    <dbReference type="NCBI Taxonomy" id="272239"/>
    <lineage>
        <taxon>Bacteria</taxon>
        <taxon>Bacillati</taxon>
        <taxon>Actinomycetota</taxon>
        <taxon>Actinomycetes</taxon>
        <taxon>Micrococcales</taxon>
        <taxon>Microbacteriaceae</taxon>
        <taxon>Gulosibacter</taxon>
    </lineage>
</organism>
<comment type="caution">
    <text evidence="1">The sequence shown here is derived from an EMBL/GenBank/DDBJ whole genome shotgun (WGS) entry which is preliminary data.</text>
</comment>
<dbReference type="PIRSF" id="PIRSF001439">
    <property type="entry name" value="CryM"/>
    <property type="match status" value="1"/>
</dbReference>
<sequence>MSIAHITEQHIRQHVSYEMAAQALERALVDDVEPAEDFPRNTYPLKEDNYLMFMASQSSHWVGAKFMSVNPGNPARRLDRAQGFYILMDADTTTPKALIDGAELTDLRTVAVTALVTRKLLGRDAERAVLYGYGAQARAHAIGLRQLHPQLKNLVVHGRDPRRAEMFAANAAEHGWNARIGDAMAPDVAVPGADLVVTATGAAEPLFPASLIQPGTLVVALGSHNAHNHELDLELMGRSNVIVEDIDTALREAGEVALAVEAGLLTADDLITVRDVVRGTAKIDRDKPTVYKTVGMSWQDLIVAGEVYARVPKVALRS</sequence>
<dbReference type="Gene3D" id="3.30.1780.10">
    <property type="entry name" value="ornithine cyclodeaminase, domain 1"/>
    <property type="match status" value="1"/>
</dbReference>
<dbReference type="RefSeq" id="WP_066056432.1">
    <property type="nucleotide sequence ID" value="NZ_JBHUNF010000002.1"/>
</dbReference>
<name>A0ABW5RIL9_9MICO</name>